<organism evidence="1">
    <name type="scientific">marine sediment metagenome</name>
    <dbReference type="NCBI Taxonomy" id="412755"/>
    <lineage>
        <taxon>unclassified sequences</taxon>
        <taxon>metagenomes</taxon>
        <taxon>ecological metagenomes</taxon>
    </lineage>
</organism>
<dbReference type="EMBL" id="BARS01048535">
    <property type="protein sequence ID" value="GAG37534.1"/>
    <property type="molecule type" value="Genomic_DNA"/>
</dbReference>
<feature type="non-terminal residue" evidence="1">
    <location>
        <position position="1"/>
    </location>
</feature>
<comment type="caution">
    <text evidence="1">The sequence shown here is derived from an EMBL/GenBank/DDBJ whole genome shotgun (WGS) entry which is preliminary data.</text>
</comment>
<evidence type="ECO:0000313" key="1">
    <source>
        <dbReference type="EMBL" id="GAG37534.1"/>
    </source>
</evidence>
<sequence>FYIITTREIFINVLINYFRRILYKLEILIA</sequence>
<name>X0X2V8_9ZZZZ</name>
<dbReference type="AlphaFoldDB" id="X0X2V8"/>
<gene>
    <name evidence="1" type="ORF">S01H1_72725</name>
</gene>
<proteinExistence type="predicted"/>
<reference evidence="1" key="1">
    <citation type="journal article" date="2014" name="Front. Microbiol.">
        <title>High frequency of phylogenetically diverse reductive dehalogenase-homologous genes in deep subseafloor sedimentary metagenomes.</title>
        <authorList>
            <person name="Kawai M."/>
            <person name="Futagami T."/>
            <person name="Toyoda A."/>
            <person name="Takaki Y."/>
            <person name="Nishi S."/>
            <person name="Hori S."/>
            <person name="Arai W."/>
            <person name="Tsubouchi T."/>
            <person name="Morono Y."/>
            <person name="Uchiyama I."/>
            <person name="Ito T."/>
            <person name="Fujiyama A."/>
            <person name="Inagaki F."/>
            <person name="Takami H."/>
        </authorList>
    </citation>
    <scope>NUCLEOTIDE SEQUENCE</scope>
    <source>
        <strain evidence="1">Expedition CK06-06</strain>
    </source>
</reference>
<accession>X0X2V8</accession>
<protein>
    <submittedName>
        <fullName evidence="1">Uncharacterized protein</fullName>
    </submittedName>
</protein>